<name>A0A0G4MEP3_VERLO</name>
<gene>
    <name evidence="2" type="ORF">BN1708_019093</name>
</gene>
<feature type="compositionally biased region" description="Basic residues" evidence="1">
    <location>
        <begin position="13"/>
        <end position="24"/>
    </location>
</feature>
<reference evidence="2 3" key="1">
    <citation type="submission" date="2015-05" db="EMBL/GenBank/DDBJ databases">
        <authorList>
            <person name="Wang D.B."/>
            <person name="Wang M."/>
        </authorList>
    </citation>
    <scope>NUCLEOTIDE SEQUENCE [LARGE SCALE GENOMIC DNA]</scope>
    <source>
        <strain evidence="2">VL1</strain>
    </source>
</reference>
<protein>
    <submittedName>
        <fullName evidence="2">Uncharacterized protein</fullName>
    </submittedName>
</protein>
<feature type="region of interest" description="Disordered" evidence="1">
    <location>
        <begin position="57"/>
        <end position="79"/>
    </location>
</feature>
<organism evidence="2 3">
    <name type="scientific">Verticillium longisporum</name>
    <name type="common">Verticillium dahliae var. longisporum</name>
    <dbReference type="NCBI Taxonomy" id="100787"/>
    <lineage>
        <taxon>Eukaryota</taxon>
        <taxon>Fungi</taxon>
        <taxon>Dikarya</taxon>
        <taxon>Ascomycota</taxon>
        <taxon>Pezizomycotina</taxon>
        <taxon>Sordariomycetes</taxon>
        <taxon>Hypocreomycetidae</taxon>
        <taxon>Glomerellales</taxon>
        <taxon>Plectosphaerellaceae</taxon>
        <taxon>Verticillium</taxon>
    </lineage>
</organism>
<evidence type="ECO:0000256" key="1">
    <source>
        <dbReference type="SAM" id="MobiDB-lite"/>
    </source>
</evidence>
<feature type="region of interest" description="Disordered" evidence="1">
    <location>
        <begin position="1"/>
        <end position="44"/>
    </location>
</feature>
<dbReference type="EMBL" id="CVQH01022267">
    <property type="protein sequence ID" value="CRK32714.1"/>
    <property type="molecule type" value="Genomic_DNA"/>
</dbReference>
<evidence type="ECO:0000313" key="3">
    <source>
        <dbReference type="Proteomes" id="UP000044602"/>
    </source>
</evidence>
<feature type="compositionally biased region" description="Basic residues" evidence="1">
    <location>
        <begin position="68"/>
        <end position="79"/>
    </location>
</feature>
<feature type="compositionally biased region" description="Basic and acidic residues" evidence="1">
    <location>
        <begin position="1"/>
        <end position="12"/>
    </location>
</feature>
<keyword evidence="3" id="KW-1185">Reference proteome</keyword>
<feature type="non-terminal residue" evidence="2">
    <location>
        <position position="1"/>
    </location>
</feature>
<dbReference type="AlphaFoldDB" id="A0A0G4MEP3"/>
<evidence type="ECO:0000313" key="2">
    <source>
        <dbReference type="EMBL" id="CRK32714.1"/>
    </source>
</evidence>
<accession>A0A0G4MEP3</accession>
<sequence length="79" mass="9446">LHCRRRVPEHERRQHLRPRRRHGRGRADARRAGRRPPPRRAPLWRARVLDQQAQLREHSLGRLLAPRGRQHRPHGVAGH</sequence>
<proteinExistence type="predicted"/>
<dbReference type="Proteomes" id="UP000044602">
    <property type="component" value="Unassembled WGS sequence"/>
</dbReference>